<keyword evidence="7" id="KW-0915">Sodium</keyword>
<dbReference type="GO" id="GO:0006820">
    <property type="term" value="P:monoatomic anion transport"/>
    <property type="evidence" value="ECO:0007669"/>
    <property type="project" value="TreeGrafter"/>
</dbReference>
<reference evidence="14 15" key="1">
    <citation type="journal article" date="2013" name="Genome Biol.">
        <title>Draft genome of the mountain pine beetle, Dendroctonus ponderosae Hopkins, a major forest pest.</title>
        <authorList>
            <person name="Keeling C.I."/>
            <person name="Yuen M.M."/>
            <person name="Liao N.Y."/>
            <person name="Docking T.R."/>
            <person name="Chan S.K."/>
            <person name="Taylor G.A."/>
            <person name="Palmquist D.L."/>
            <person name="Jackman S.D."/>
            <person name="Nguyen A."/>
            <person name="Li M."/>
            <person name="Henderson H."/>
            <person name="Janes J.K."/>
            <person name="Zhao Y."/>
            <person name="Pandoh P."/>
            <person name="Moore R."/>
            <person name="Sperling F.A."/>
            <person name="Huber D.P."/>
            <person name="Birol I."/>
            <person name="Jones S.J."/>
            <person name="Bohlmann J."/>
        </authorList>
    </citation>
    <scope>NUCLEOTIDE SEQUENCE</scope>
</reference>
<dbReference type="Proteomes" id="UP000030742">
    <property type="component" value="Unassembled WGS sequence"/>
</dbReference>
<evidence type="ECO:0000256" key="9">
    <source>
        <dbReference type="ARBA" id="ARBA00023201"/>
    </source>
</evidence>
<evidence type="ECO:0000313" key="15">
    <source>
        <dbReference type="Proteomes" id="UP000030742"/>
    </source>
</evidence>
<dbReference type="Pfam" id="PF07690">
    <property type="entry name" value="MFS_1"/>
    <property type="match status" value="1"/>
</dbReference>
<dbReference type="InterPro" id="IPR020846">
    <property type="entry name" value="MFS_dom"/>
</dbReference>
<feature type="transmembrane region" description="Helical" evidence="12">
    <location>
        <begin position="186"/>
        <end position="207"/>
    </location>
</feature>
<evidence type="ECO:0000256" key="5">
    <source>
        <dbReference type="ARBA" id="ARBA00022847"/>
    </source>
</evidence>
<organism evidence="14 15">
    <name type="scientific">Dendroctonus ponderosae</name>
    <name type="common">Mountain pine beetle</name>
    <dbReference type="NCBI Taxonomy" id="77166"/>
    <lineage>
        <taxon>Eukaryota</taxon>
        <taxon>Metazoa</taxon>
        <taxon>Ecdysozoa</taxon>
        <taxon>Arthropoda</taxon>
        <taxon>Hexapoda</taxon>
        <taxon>Insecta</taxon>
        <taxon>Pterygota</taxon>
        <taxon>Neoptera</taxon>
        <taxon>Endopterygota</taxon>
        <taxon>Coleoptera</taxon>
        <taxon>Polyphaga</taxon>
        <taxon>Cucujiformia</taxon>
        <taxon>Curculionidae</taxon>
        <taxon>Scolytinae</taxon>
        <taxon>Dendroctonus</taxon>
    </lineage>
</organism>
<evidence type="ECO:0000256" key="4">
    <source>
        <dbReference type="ARBA" id="ARBA00022692"/>
    </source>
</evidence>
<dbReference type="Gene3D" id="1.20.1250.20">
    <property type="entry name" value="MFS general substrate transporter like domains"/>
    <property type="match status" value="2"/>
</dbReference>
<dbReference type="SUPFAM" id="SSF103473">
    <property type="entry name" value="MFS general substrate transporter"/>
    <property type="match status" value="1"/>
</dbReference>
<evidence type="ECO:0000256" key="12">
    <source>
        <dbReference type="SAM" id="Phobius"/>
    </source>
</evidence>
<dbReference type="InterPro" id="IPR050382">
    <property type="entry name" value="MFS_Na/Anion_cotransporter"/>
</dbReference>
<dbReference type="FunFam" id="1.20.1250.20:FF:000003">
    <property type="entry name" value="Solute carrier family 17 member 3"/>
    <property type="match status" value="1"/>
</dbReference>
<comment type="function">
    <text evidence="10">May be an inorganic phosphate cotransporter.</text>
</comment>
<evidence type="ECO:0000256" key="1">
    <source>
        <dbReference type="ARBA" id="ARBA00004141"/>
    </source>
</evidence>
<protein>
    <recommendedName>
        <fullName evidence="11">Putative inorganic phosphate cotransporter</fullName>
    </recommendedName>
</protein>
<evidence type="ECO:0000256" key="2">
    <source>
        <dbReference type="ARBA" id="ARBA00008586"/>
    </source>
</evidence>
<evidence type="ECO:0000256" key="6">
    <source>
        <dbReference type="ARBA" id="ARBA00022989"/>
    </source>
</evidence>
<comment type="subcellular location">
    <subcellularLocation>
        <location evidence="1">Membrane</location>
        <topology evidence="1">Multi-pass membrane protein</topology>
    </subcellularLocation>
</comment>
<feature type="transmembrane region" description="Helical" evidence="12">
    <location>
        <begin position="50"/>
        <end position="74"/>
    </location>
</feature>
<feature type="transmembrane region" description="Helical" evidence="12">
    <location>
        <begin position="397"/>
        <end position="416"/>
    </location>
</feature>
<evidence type="ECO:0000256" key="10">
    <source>
        <dbReference type="ARBA" id="ARBA00054632"/>
    </source>
</evidence>
<feature type="transmembrane region" description="Helical" evidence="12">
    <location>
        <begin position="362"/>
        <end position="385"/>
    </location>
</feature>
<dbReference type="FunFam" id="1.20.1250.20:FF:000144">
    <property type="entry name" value="Picot, isoform B"/>
    <property type="match status" value="1"/>
</dbReference>
<dbReference type="InterPro" id="IPR036259">
    <property type="entry name" value="MFS_trans_sf"/>
</dbReference>
<dbReference type="OrthoDB" id="2985014at2759"/>
<keyword evidence="9" id="KW-0406">Ion transport</keyword>
<proteinExistence type="inferred from homology"/>
<sequence length="436" mass="47736">MPDQKNNNEFVYRSLGGSFIGLYRRVSYAMVEKSPVVTSAPTIGVRHAQVLVLFLLIFLAYGIRVTLSVAIVAMTDPTASSNPNTYPEWHDKSIVLSAFFWGYVIPQIFAGWLAGRYGSKWFLMGAMGICGTMCILLPAMAAAFGSKGVMINRALQGLCQGFLFPNVHHALSQWVPPDERSRLGTIVYAAGPFGTVIAMLLTGIISASYAGWPLVFYVYGGTSVAWTIICLVFTYNSPAVHPRISEAEKFFIEYNLGHSEGKPNSILSALPYFVLWILSFIMSFTSDSLITRRILSIGNTRKVFNSIGLIIPAIALVFLGFTPSDDPKRAVALLVVAVGFNSGIFCGFNVNHVDISPNHAGILMGITNGISNIFGIVAPLLVQFLVSNEDDPEQWKIIFFMTAGVYVATDIFYVLFGTGEVQAWNEDPEEKSTKNP</sequence>
<feature type="transmembrane region" description="Helical" evidence="12">
    <location>
        <begin position="121"/>
        <end position="144"/>
    </location>
</feature>
<dbReference type="InterPro" id="IPR011701">
    <property type="entry name" value="MFS"/>
</dbReference>
<evidence type="ECO:0000259" key="13">
    <source>
        <dbReference type="PROSITE" id="PS50850"/>
    </source>
</evidence>
<feature type="transmembrane region" description="Helical" evidence="12">
    <location>
        <begin position="214"/>
        <end position="235"/>
    </location>
</feature>
<evidence type="ECO:0000256" key="3">
    <source>
        <dbReference type="ARBA" id="ARBA00022448"/>
    </source>
</evidence>
<keyword evidence="8 12" id="KW-0472">Membrane</keyword>
<dbReference type="PROSITE" id="PS50850">
    <property type="entry name" value="MFS"/>
    <property type="match status" value="1"/>
</dbReference>
<feature type="domain" description="Major facilitator superfamily (MFS) profile" evidence="13">
    <location>
        <begin position="48"/>
        <end position="436"/>
    </location>
</feature>
<keyword evidence="3" id="KW-0813">Transport</keyword>
<dbReference type="GO" id="GO:0015293">
    <property type="term" value="F:symporter activity"/>
    <property type="evidence" value="ECO:0007669"/>
    <property type="project" value="UniProtKB-KW"/>
</dbReference>
<keyword evidence="6 12" id="KW-1133">Transmembrane helix</keyword>
<dbReference type="PANTHER" id="PTHR11662:SF280">
    <property type="entry name" value="FI21844P1-RELATED"/>
    <property type="match status" value="1"/>
</dbReference>
<feature type="transmembrane region" description="Helical" evidence="12">
    <location>
        <begin position="269"/>
        <end position="291"/>
    </location>
</feature>
<feature type="transmembrane region" description="Helical" evidence="12">
    <location>
        <begin position="303"/>
        <end position="324"/>
    </location>
</feature>
<dbReference type="AlphaFoldDB" id="U4U6T2"/>
<keyword evidence="5" id="KW-0769">Symport</keyword>
<evidence type="ECO:0000256" key="11">
    <source>
        <dbReference type="ARBA" id="ARBA00068450"/>
    </source>
</evidence>
<dbReference type="GO" id="GO:0016020">
    <property type="term" value="C:membrane"/>
    <property type="evidence" value="ECO:0007669"/>
    <property type="project" value="UniProtKB-SubCell"/>
</dbReference>
<accession>U4U6T2</accession>
<feature type="transmembrane region" description="Helical" evidence="12">
    <location>
        <begin position="330"/>
        <end position="350"/>
    </location>
</feature>
<evidence type="ECO:0000313" key="14">
    <source>
        <dbReference type="EMBL" id="ERL88033.1"/>
    </source>
</evidence>
<evidence type="ECO:0000256" key="7">
    <source>
        <dbReference type="ARBA" id="ARBA00023053"/>
    </source>
</evidence>
<name>U4U6T2_DENPD</name>
<dbReference type="EMBL" id="KB632013">
    <property type="protein sequence ID" value="ERL88033.1"/>
    <property type="molecule type" value="Genomic_DNA"/>
</dbReference>
<keyword evidence="9" id="KW-0739">Sodium transport</keyword>
<gene>
    <name evidence="14" type="ORF">D910_05422</name>
</gene>
<feature type="transmembrane region" description="Helical" evidence="12">
    <location>
        <begin position="94"/>
        <end position="114"/>
    </location>
</feature>
<keyword evidence="4 12" id="KW-0812">Transmembrane</keyword>
<dbReference type="STRING" id="77166.U4U6T2"/>
<dbReference type="PANTHER" id="PTHR11662">
    <property type="entry name" value="SOLUTE CARRIER FAMILY 17"/>
    <property type="match status" value="1"/>
</dbReference>
<dbReference type="GO" id="GO:0006814">
    <property type="term" value="P:sodium ion transport"/>
    <property type="evidence" value="ECO:0007669"/>
    <property type="project" value="UniProtKB-KW"/>
</dbReference>
<evidence type="ECO:0000256" key="8">
    <source>
        <dbReference type="ARBA" id="ARBA00023136"/>
    </source>
</evidence>
<comment type="similarity">
    <text evidence="2">Belongs to the major facilitator superfamily. Sodium/anion cotransporter family.</text>
</comment>